<proteinExistence type="predicted"/>
<dbReference type="Proteomes" id="UP001232973">
    <property type="component" value="Unassembled WGS sequence"/>
</dbReference>
<keyword evidence="2" id="KW-1133">Transmembrane helix</keyword>
<feature type="region of interest" description="Disordered" evidence="1">
    <location>
        <begin position="194"/>
        <end position="241"/>
    </location>
</feature>
<dbReference type="Pfam" id="PF04367">
    <property type="entry name" value="DUF502"/>
    <property type="match status" value="1"/>
</dbReference>
<evidence type="ECO:0000313" key="4">
    <source>
        <dbReference type="Proteomes" id="UP001232973"/>
    </source>
</evidence>
<dbReference type="InterPro" id="IPR007462">
    <property type="entry name" value="COV1-like"/>
</dbReference>
<organism evidence="3 4">
    <name type="scientific">Alicyclobacillus cycloheptanicus</name>
    <dbReference type="NCBI Taxonomy" id="1457"/>
    <lineage>
        <taxon>Bacteria</taxon>
        <taxon>Bacillati</taxon>
        <taxon>Bacillota</taxon>
        <taxon>Bacilli</taxon>
        <taxon>Bacillales</taxon>
        <taxon>Alicyclobacillaceae</taxon>
        <taxon>Alicyclobacillus</taxon>
    </lineage>
</organism>
<feature type="transmembrane region" description="Helical" evidence="2">
    <location>
        <begin position="54"/>
        <end position="74"/>
    </location>
</feature>
<dbReference type="PANTHER" id="PTHR31876">
    <property type="entry name" value="COV-LIKE PROTEIN 1"/>
    <property type="match status" value="1"/>
</dbReference>
<keyword evidence="2" id="KW-0812">Transmembrane</keyword>
<name>A0ABT9XD54_9BACL</name>
<keyword evidence="2" id="KW-0472">Membrane</keyword>
<feature type="transmembrane region" description="Helical" evidence="2">
    <location>
        <begin position="12"/>
        <end position="34"/>
    </location>
</feature>
<comment type="caution">
    <text evidence="3">The sequence shown here is derived from an EMBL/GenBank/DDBJ whole genome shotgun (WGS) entry which is preliminary data.</text>
</comment>
<accession>A0ABT9XD54</accession>
<reference evidence="3 4" key="1">
    <citation type="submission" date="2023-07" db="EMBL/GenBank/DDBJ databases">
        <title>Genomic Encyclopedia of Type Strains, Phase IV (KMG-IV): sequencing the most valuable type-strain genomes for metagenomic binning, comparative biology and taxonomic classification.</title>
        <authorList>
            <person name="Goeker M."/>
        </authorList>
    </citation>
    <scope>NUCLEOTIDE SEQUENCE [LARGE SCALE GENOMIC DNA]</scope>
    <source>
        <strain evidence="3 4">DSM 4006</strain>
    </source>
</reference>
<gene>
    <name evidence="3" type="ORF">J2S03_000033</name>
</gene>
<protein>
    <submittedName>
        <fullName evidence="3">Membrane protein</fullName>
    </submittedName>
</protein>
<dbReference type="EMBL" id="JAUSTP010000001">
    <property type="protein sequence ID" value="MDQ0188229.1"/>
    <property type="molecule type" value="Genomic_DNA"/>
</dbReference>
<dbReference type="PANTHER" id="PTHR31876:SF26">
    <property type="entry name" value="PROTEIN LIKE COV 2"/>
    <property type="match status" value="1"/>
</dbReference>
<keyword evidence="4" id="KW-1185">Reference proteome</keyword>
<evidence type="ECO:0000256" key="1">
    <source>
        <dbReference type="SAM" id="MobiDB-lite"/>
    </source>
</evidence>
<evidence type="ECO:0000256" key="2">
    <source>
        <dbReference type="SAM" id="Phobius"/>
    </source>
</evidence>
<sequence>MRIFREIAKHFGIGLVTILPFALVIWVLVTIFQLVDGLFGPWVDHWFGTDVPGVGFVLVLIGTTLVGALTKFYVSHQVLQLMDGMFRRIPFVKSLYVTFKELVQSLLGGKKRGFRRAVLVNWPDERAQVVGLVTNEELPSHMDPTGERVAVYLPNTFQFAGITVLVERSRISPCDLTVEEAFKFAISGGLTNVHGESGGEVPEKQPAAGSHPDAVTASLSEPAEVPSNDPVDDFCTTDASV</sequence>
<dbReference type="RefSeq" id="WP_274455649.1">
    <property type="nucleotide sequence ID" value="NZ_CP067097.1"/>
</dbReference>
<evidence type="ECO:0000313" key="3">
    <source>
        <dbReference type="EMBL" id="MDQ0188229.1"/>
    </source>
</evidence>